<comment type="subcellular location">
    <subcellularLocation>
        <location evidence="2">Cell membrane</location>
    </subcellularLocation>
</comment>
<dbReference type="InterPro" id="IPR001610">
    <property type="entry name" value="PAC"/>
</dbReference>
<evidence type="ECO:0000256" key="3">
    <source>
        <dbReference type="ARBA" id="ARBA00012438"/>
    </source>
</evidence>
<dbReference type="NCBIfam" id="TIGR00229">
    <property type="entry name" value="sensory_box"/>
    <property type="match status" value="5"/>
</dbReference>
<dbReference type="InterPro" id="IPR003661">
    <property type="entry name" value="HisK_dim/P_dom"/>
</dbReference>
<dbReference type="InterPro" id="IPR036890">
    <property type="entry name" value="HATPase_C_sf"/>
</dbReference>
<keyword evidence="8" id="KW-0418">Kinase</keyword>
<feature type="domain" description="Histidine kinase" evidence="13">
    <location>
        <begin position="1067"/>
        <end position="1283"/>
    </location>
</feature>
<dbReference type="SMART" id="SM00388">
    <property type="entry name" value="HisKA"/>
    <property type="match status" value="1"/>
</dbReference>
<evidence type="ECO:0000256" key="4">
    <source>
        <dbReference type="ARBA" id="ARBA00022475"/>
    </source>
</evidence>
<dbReference type="SMART" id="SM00086">
    <property type="entry name" value="PAC"/>
    <property type="match status" value="7"/>
</dbReference>
<dbReference type="GO" id="GO:0005886">
    <property type="term" value="C:plasma membrane"/>
    <property type="evidence" value="ECO:0007669"/>
    <property type="project" value="UniProtKB-SubCell"/>
</dbReference>
<evidence type="ECO:0000259" key="13">
    <source>
        <dbReference type="PROSITE" id="PS50109"/>
    </source>
</evidence>
<evidence type="ECO:0000259" key="15">
    <source>
        <dbReference type="PROSITE" id="PS50113"/>
    </source>
</evidence>
<proteinExistence type="predicted"/>
<keyword evidence="6" id="KW-0808">Transferase</keyword>
<gene>
    <name evidence="16" type="ORF">EFY79_00015</name>
</gene>
<name>A0A3M9NPK4_9BACT</name>
<evidence type="ECO:0000256" key="5">
    <source>
        <dbReference type="ARBA" id="ARBA00022553"/>
    </source>
</evidence>
<dbReference type="SUPFAM" id="SSF55785">
    <property type="entry name" value="PYP-like sensor domain (PAS domain)"/>
    <property type="match status" value="7"/>
</dbReference>
<dbReference type="InterPro" id="IPR036097">
    <property type="entry name" value="HisK_dim/P_sf"/>
</dbReference>
<keyword evidence="10" id="KW-0902">Two-component regulatory system</keyword>
<dbReference type="SMART" id="SM00387">
    <property type="entry name" value="HATPase_c"/>
    <property type="match status" value="1"/>
</dbReference>
<dbReference type="InterPro" id="IPR035965">
    <property type="entry name" value="PAS-like_dom_sf"/>
</dbReference>
<dbReference type="InterPro" id="IPR052162">
    <property type="entry name" value="Sensor_kinase/Photoreceptor"/>
</dbReference>
<dbReference type="PANTHER" id="PTHR43304">
    <property type="entry name" value="PHYTOCHROME-LIKE PROTEIN CPH1"/>
    <property type="match status" value="1"/>
</dbReference>
<dbReference type="Proteomes" id="UP000267223">
    <property type="component" value="Unassembled WGS sequence"/>
</dbReference>
<feature type="domain" description="PAC" evidence="15">
    <location>
        <begin position="357"/>
        <end position="408"/>
    </location>
</feature>
<dbReference type="Gene3D" id="3.30.565.10">
    <property type="entry name" value="Histidine kinase-like ATPase, C-terminal domain"/>
    <property type="match status" value="1"/>
</dbReference>
<feature type="coiled-coil region" evidence="12">
    <location>
        <begin position="1033"/>
        <end position="1064"/>
    </location>
</feature>
<dbReference type="Pfam" id="PF13426">
    <property type="entry name" value="PAS_9"/>
    <property type="match status" value="2"/>
</dbReference>
<evidence type="ECO:0000256" key="2">
    <source>
        <dbReference type="ARBA" id="ARBA00004236"/>
    </source>
</evidence>
<keyword evidence="9" id="KW-0067">ATP-binding</keyword>
<feature type="domain" description="PAC" evidence="15">
    <location>
        <begin position="739"/>
        <end position="791"/>
    </location>
</feature>
<dbReference type="InterPro" id="IPR013655">
    <property type="entry name" value="PAS_fold_3"/>
</dbReference>
<evidence type="ECO:0000313" key="17">
    <source>
        <dbReference type="Proteomes" id="UP000267223"/>
    </source>
</evidence>
<dbReference type="GO" id="GO:0005524">
    <property type="term" value="F:ATP binding"/>
    <property type="evidence" value="ECO:0007669"/>
    <property type="project" value="UniProtKB-KW"/>
</dbReference>
<dbReference type="PROSITE" id="PS50113">
    <property type="entry name" value="PAC"/>
    <property type="match status" value="5"/>
</dbReference>
<feature type="domain" description="PAS" evidence="14">
    <location>
        <begin position="286"/>
        <end position="328"/>
    </location>
</feature>
<dbReference type="SUPFAM" id="SSF47384">
    <property type="entry name" value="Homodimeric domain of signal transducing histidine kinase"/>
    <property type="match status" value="1"/>
</dbReference>
<dbReference type="Pfam" id="PF08447">
    <property type="entry name" value="PAS_3"/>
    <property type="match status" value="5"/>
</dbReference>
<protein>
    <recommendedName>
        <fullName evidence="3">histidine kinase</fullName>
        <ecNumber evidence="3">2.7.13.3</ecNumber>
    </recommendedName>
</protein>
<dbReference type="GO" id="GO:0000155">
    <property type="term" value="F:phosphorelay sensor kinase activity"/>
    <property type="evidence" value="ECO:0007669"/>
    <property type="project" value="InterPro"/>
</dbReference>
<dbReference type="OrthoDB" id="9124519at2"/>
<evidence type="ECO:0000256" key="12">
    <source>
        <dbReference type="SAM" id="Coils"/>
    </source>
</evidence>
<dbReference type="CDD" id="cd00130">
    <property type="entry name" value="PAS"/>
    <property type="match status" value="5"/>
</dbReference>
<dbReference type="PRINTS" id="PR00344">
    <property type="entry name" value="BCTRLSENSOR"/>
</dbReference>
<evidence type="ECO:0000256" key="10">
    <source>
        <dbReference type="ARBA" id="ARBA00023012"/>
    </source>
</evidence>
<dbReference type="Pfam" id="PF00512">
    <property type="entry name" value="HisKA"/>
    <property type="match status" value="1"/>
</dbReference>
<dbReference type="SUPFAM" id="SSF52172">
    <property type="entry name" value="CheY-like"/>
    <property type="match status" value="1"/>
</dbReference>
<dbReference type="Pfam" id="PF02518">
    <property type="entry name" value="HATPase_c"/>
    <property type="match status" value="1"/>
</dbReference>
<dbReference type="EMBL" id="RJJR01000001">
    <property type="protein sequence ID" value="RNI39731.1"/>
    <property type="molecule type" value="Genomic_DNA"/>
</dbReference>
<feature type="domain" description="PAS" evidence="14">
    <location>
        <begin position="663"/>
        <end position="735"/>
    </location>
</feature>
<dbReference type="PROSITE" id="PS50112">
    <property type="entry name" value="PAS"/>
    <property type="match status" value="4"/>
</dbReference>
<evidence type="ECO:0000256" key="6">
    <source>
        <dbReference type="ARBA" id="ARBA00022679"/>
    </source>
</evidence>
<reference evidence="16 17" key="1">
    <citation type="submission" date="2018-11" db="EMBL/GenBank/DDBJ databases">
        <title>Draft genome sequence of Ferruginibacter sp. BO-59.</title>
        <authorList>
            <person name="Im W.T."/>
        </authorList>
    </citation>
    <scope>NUCLEOTIDE SEQUENCE [LARGE SCALE GENOMIC DNA]</scope>
    <source>
        <strain evidence="16 17">BO-59</strain>
    </source>
</reference>
<dbReference type="InterPro" id="IPR000014">
    <property type="entry name" value="PAS"/>
</dbReference>
<evidence type="ECO:0000256" key="11">
    <source>
        <dbReference type="ARBA" id="ARBA00023136"/>
    </source>
</evidence>
<keyword evidence="11" id="KW-0472">Membrane</keyword>
<feature type="domain" description="PAC" evidence="15">
    <location>
        <begin position="990"/>
        <end position="1042"/>
    </location>
</feature>
<dbReference type="InterPro" id="IPR003594">
    <property type="entry name" value="HATPase_dom"/>
</dbReference>
<evidence type="ECO:0000259" key="14">
    <source>
        <dbReference type="PROSITE" id="PS50112"/>
    </source>
</evidence>
<feature type="domain" description="PAC" evidence="15">
    <location>
        <begin position="610"/>
        <end position="662"/>
    </location>
</feature>
<evidence type="ECO:0000256" key="9">
    <source>
        <dbReference type="ARBA" id="ARBA00022840"/>
    </source>
</evidence>
<evidence type="ECO:0000256" key="8">
    <source>
        <dbReference type="ARBA" id="ARBA00022777"/>
    </source>
</evidence>
<dbReference type="PANTHER" id="PTHR43304:SF1">
    <property type="entry name" value="PAC DOMAIN-CONTAINING PROTEIN"/>
    <property type="match status" value="1"/>
</dbReference>
<dbReference type="FunFam" id="3.30.565.10:FF:000023">
    <property type="entry name" value="PAS domain-containing sensor histidine kinase"/>
    <property type="match status" value="1"/>
</dbReference>
<dbReference type="Gene3D" id="1.10.287.130">
    <property type="match status" value="1"/>
</dbReference>
<dbReference type="EC" id="2.7.13.3" evidence="3"/>
<evidence type="ECO:0000256" key="7">
    <source>
        <dbReference type="ARBA" id="ARBA00022741"/>
    </source>
</evidence>
<comment type="caution">
    <text evidence="16">The sequence shown here is derived from an EMBL/GenBank/DDBJ whole genome shotgun (WGS) entry which is preliminary data.</text>
</comment>
<feature type="domain" description="PAS" evidence="14">
    <location>
        <begin position="159"/>
        <end position="229"/>
    </location>
</feature>
<organism evidence="16 17">
    <name type="scientific">Hanamia caeni</name>
    <dbReference type="NCBI Taxonomy" id="2294116"/>
    <lineage>
        <taxon>Bacteria</taxon>
        <taxon>Pseudomonadati</taxon>
        <taxon>Bacteroidota</taxon>
        <taxon>Chitinophagia</taxon>
        <taxon>Chitinophagales</taxon>
        <taxon>Chitinophagaceae</taxon>
        <taxon>Hanamia</taxon>
    </lineage>
</organism>
<evidence type="ECO:0000313" key="16">
    <source>
        <dbReference type="EMBL" id="RNI39731.1"/>
    </source>
</evidence>
<dbReference type="InterPro" id="IPR000700">
    <property type="entry name" value="PAS-assoc_C"/>
</dbReference>
<keyword evidence="17" id="KW-1185">Reference proteome</keyword>
<dbReference type="SMART" id="SM00091">
    <property type="entry name" value="PAS"/>
    <property type="match status" value="7"/>
</dbReference>
<dbReference type="RefSeq" id="WP_123118622.1">
    <property type="nucleotide sequence ID" value="NZ_RJJR01000001.1"/>
</dbReference>
<sequence>MTQQSGQNNKVSNRKRNSNQVQKAIQILFVFDDENVVASIQKALKKSNFYFTEILIQSKKEFTKAIKSGPDVILASETTIDLPVLKAIEILNNKEKKIPLILIADNPPVEKIIEIIKAGAFDYVNYHQLEKLEKTIREAINKFRIDRKQEDYVEKLQKSETRFRALIENTVDAIVIINTEAMVTYASPTITRVLGYSEEEAVGVSIYDVVHPDDQTRILEMIPECLEKPGISLPVMQYRCKHKNGDWIWVEGSITNMLHVPAINGIVDNFHNITLRKEAEDGLKTSEEKYRTFFENSLDAILLTVTDGRVLAANPAACKMFQMTEQEICHAGRKGLVITEEKAFSKIMDERMKKGKVKGELTFRRKDGSIFLGEISSAIFNHSAGTNRTSMIIRDVSERVQAQKELKESEERYKFLFEYSTTPKWVFELDSGKIIDVNDTAVQHYGYSRNEFLKMVTNDLKSPEELPRMAEIHKHIAKIEGLNRFGIFTQVKKDGTKIKAEVSGHKCSYNGKACMVIDSFDVTERESILHELKDHKEKLRSAQSIAKLGYWKHNLQTMEIYWSETLFEIGGLTRNSFKPTLENFIKIVHPEDKKLYTKFRDDIFNGLKGQEIEYRIITPNGSIKWIHQNGNLIKDENNNPVIFEGIAQDVTTRKLLELSLEESNLRYQMVSKATSDVIWDWDFKKNKAFWGKGFETRFGYKLDELNSEEEFWEKNIHPDDKERVLKNINEAINSDSTNWILEYRFRRADNSYAYVLDKGFFIRDVDGKAIKLAGGMQDITERKELEQLLDKSNKLARIGSYELNYGTGVLYWNSIAKVIYEVPEDFKPTLERITEFYPPELSKEKTIKAYNDALEKGVPFDVETKIRTGKGNVRWVRLIGETEIINGKITKLYGSIQDIDDRKKNEEALQLSIERYNIVARATNDSIWDWDLVENQVVRPGKSLEAALGYEFIPPEEVDSFWRNHVDPEDWKRICNNRQALFNNPSEYYWEDEYGFLKPDGTYAIVYDRAYISRDKEGKAIRMIGASRDITKLKENECQLKALNEKLEKRAKELIVSNQELEQFAYVASHDLQEPLRMVTSFLSQIEKKYSDLLDEKGKKYIFFAVDGAKRMRQMILDLLEFSRAGKNESNDERVNLNAVVKEILDLHQQKIKETHAQILIENLPEIAAPKTALRQVFQNLISNGLKYSRLNHGIRPKISIAATEESEYWRFRVNDNGIGIEPQYFEKIFIIFQRLHDKNEYSGTGIGLAITKKIIENLGGKIWVESEVDKGSSFFFTVPKEIQ</sequence>
<keyword evidence="5" id="KW-0597">Phosphoprotein</keyword>
<keyword evidence="4" id="KW-1003">Cell membrane</keyword>
<dbReference type="Gene3D" id="2.10.70.100">
    <property type="match status" value="2"/>
</dbReference>
<dbReference type="SUPFAM" id="SSF55874">
    <property type="entry name" value="ATPase domain of HSP90 chaperone/DNA topoisomerase II/histidine kinase"/>
    <property type="match status" value="1"/>
</dbReference>
<feature type="domain" description="PAS" evidence="14">
    <location>
        <begin position="409"/>
        <end position="480"/>
    </location>
</feature>
<keyword evidence="7" id="KW-0547">Nucleotide-binding</keyword>
<dbReference type="CDD" id="cd00082">
    <property type="entry name" value="HisKA"/>
    <property type="match status" value="1"/>
</dbReference>
<evidence type="ECO:0000256" key="1">
    <source>
        <dbReference type="ARBA" id="ARBA00000085"/>
    </source>
</evidence>
<comment type="catalytic activity">
    <reaction evidence="1">
        <text>ATP + protein L-histidine = ADP + protein N-phospho-L-histidine.</text>
        <dbReference type="EC" id="2.7.13.3"/>
    </reaction>
</comment>
<dbReference type="Gene3D" id="3.30.450.20">
    <property type="entry name" value="PAS domain"/>
    <property type="match status" value="7"/>
</dbReference>
<dbReference type="InterPro" id="IPR011006">
    <property type="entry name" value="CheY-like_superfamily"/>
</dbReference>
<keyword evidence="12" id="KW-0175">Coiled coil</keyword>
<feature type="domain" description="PAC" evidence="15">
    <location>
        <begin position="860"/>
        <end position="911"/>
    </location>
</feature>
<dbReference type="Gene3D" id="3.40.50.2300">
    <property type="match status" value="1"/>
</dbReference>
<dbReference type="InterPro" id="IPR005467">
    <property type="entry name" value="His_kinase_dom"/>
</dbReference>
<dbReference type="InterPro" id="IPR004358">
    <property type="entry name" value="Sig_transdc_His_kin-like_C"/>
</dbReference>
<accession>A0A3M9NPK4</accession>
<dbReference type="PROSITE" id="PS50109">
    <property type="entry name" value="HIS_KIN"/>
    <property type="match status" value="1"/>
</dbReference>